<dbReference type="Gene3D" id="2.40.10.350">
    <property type="entry name" value="Rod shape-determining protein MreC, domain 2"/>
    <property type="match status" value="1"/>
</dbReference>
<dbReference type="PANTHER" id="PTHR34138">
    <property type="entry name" value="CELL SHAPE-DETERMINING PROTEIN MREC"/>
    <property type="match status" value="1"/>
</dbReference>
<dbReference type="InterPro" id="IPR055342">
    <property type="entry name" value="MreC_beta-barrel_core"/>
</dbReference>
<evidence type="ECO:0000256" key="5">
    <source>
        <dbReference type="SAM" id="Phobius"/>
    </source>
</evidence>
<organism evidence="7 8">
    <name type="scientific">candidate division WS6 bacterium 36_33</name>
    <dbReference type="NCBI Taxonomy" id="1641388"/>
    <lineage>
        <taxon>Bacteria</taxon>
        <taxon>Candidatus Dojkabacteria</taxon>
    </lineage>
</organism>
<comment type="caution">
    <text evidence="7">The sequence shown here is derived from an EMBL/GenBank/DDBJ whole genome shotgun (WGS) entry which is preliminary data.</text>
</comment>
<dbReference type="Proteomes" id="UP000053469">
    <property type="component" value="Unassembled WGS sequence"/>
</dbReference>
<evidence type="ECO:0000256" key="2">
    <source>
        <dbReference type="ARBA" id="ARBA00013855"/>
    </source>
</evidence>
<dbReference type="PANTHER" id="PTHR34138:SF1">
    <property type="entry name" value="CELL SHAPE-DETERMINING PROTEIN MREC"/>
    <property type="match status" value="1"/>
</dbReference>
<proteinExistence type="inferred from homology"/>
<evidence type="ECO:0000313" key="8">
    <source>
        <dbReference type="Proteomes" id="UP000053469"/>
    </source>
</evidence>
<dbReference type="AlphaFoldDB" id="A0A117LU17"/>
<reference evidence="8" key="1">
    <citation type="journal article" date="2015" name="MBio">
        <title>Genome-Resolved Metagenomic Analysis Reveals Roles for Candidate Phyla and Other Microbial Community Members in Biogeochemical Transformations in Oil Reservoirs.</title>
        <authorList>
            <person name="Hu P."/>
            <person name="Tom L."/>
            <person name="Singh A."/>
            <person name="Thomas B.C."/>
            <person name="Baker B.J."/>
            <person name="Piceno Y.M."/>
            <person name="Andersen G.L."/>
            <person name="Banfield J.F."/>
        </authorList>
    </citation>
    <scope>NUCLEOTIDE SEQUENCE [LARGE SCALE GENOMIC DNA]</scope>
</reference>
<dbReference type="Gene3D" id="2.40.10.340">
    <property type="entry name" value="Rod shape-determining protein MreC, domain 1"/>
    <property type="match status" value="1"/>
</dbReference>
<feature type="transmembrane region" description="Helical" evidence="5">
    <location>
        <begin position="12"/>
        <end position="37"/>
    </location>
</feature>
<evidence type="ECO:0000259" key="6">
    <source>
        <dbReference type="Pfam" id="PF04085"/>
    </source>
</evidence>
<dbReference type="GO" id="GO:0005886">
    <property type="term" value="C:plasma membrane"/>
    <property type="evidence" value="ECO:0007669"/>
    <property type="project" value="TreeGrafter"/>
</dbReference>
<keyword evidence="5" id="KW-1133">Transmembrane helix</keyword>
<accession>A0A117LU17</accession>
<name>A0A117LU17_9BACT</name>
<sequence>MKKDSKKISIEYLALLGGIIFSIGLLILDSLGALSFLRSGISFVMDPVAYHGSYVGNEVKGYFETIGRLNEFRREYSELSMKVYEQEVASAFYSILKEENEALKKQIALGNAEQKYVLAKVLSPRKNSLMRINKGKDEGIATGDVVVLGNMYIGLVVEVDEKGSLVRLPSNRGSSLEAIVIEGDIESARNMDSVTILTKGVVEGAPDGIKIENMSMNASLKNGDTVVINDTRVGEYLVLGSLVGLSENPAATSRTGYVSPIFDYDRLMTVFVIIES</sequence>
<evidence type="ECO:0000256" key="1">
    <source>
        <dbReference type="ARBA" id="ARBA00009369"/>
    </source>
</evidence>
<keyword evidence="5" id="KW-0472">Membrane</keyword>
<dbReference type="InterPro" id="IPR007221">
    <property type="entry name" value="MreC"/>
</dbReference>
<dbReference type="EMBL" id="LGGI01000012">
    <property type="protein sequence ID" value="KUK67417.1"/>
    <property type="molecule type" value="Genomic_DNA"/>
</dbReference>
<evidence type="ECO:0000256" key="4">
    <source>
        <dbReference type="ARBA" id="ARBA00032089"/>
    </source>
</evidence>
<dbReference type="InterPro" id="IPR042175">
    <property type="entry name" value="Cell/Rod_MreC_2"/>
</dbReference>
<evidence type="ECO:0000313" key="7">
    <source>
        <dbReference type="EMBL" id="KUK67417.1"/>
    </source>
</evidence>
<keyword evidence="3" id="KW-0133">Cell shape</keyword>
<feature type="domain" description="Rod shape-determining protein MreC beta-barrel core" evidence="6">
    <location>
        <begin position="127"/>
        <end position="273"/>
    </location>
</feature>
<comment type="similarity">
    <text evidence="1">Belongs to the MreC family.</text>
</comment>
<dbReference type="InterPro" id="IPR042177">
    <property type="entry name" value="Cell/Rod_1"/>
</dbReference>
<gene>
    <name evidence="7" type="ORF">XD87_0145</name>
</gene>
<protein>
    <recommendedName>
        <fullName evidence="2">Cell shape-determining protein MreC</fullName>
    </recommendedName>
    <alternativeName>
        <fullName evidence="4">Cell shape protein MreC</fullName>
    </alternativeName>
</protein>
<keyword evidence="5" id="KW-0812">Transmembrane</keyword>
<dbReference type="GO" id="GO:0008360">
    <property type="term" value="P:regulation of cell shape"/>
    <property type="evidence" value="ECO:0007669"/>
    <property type="project" value="UniProtKB-KW"/>
</dbReference>
<dbReference type="Pfam" id="PF04085">
    <property type="entry name" value="MreC"/>
    <property type="match status" value="1"/>
</dbReference>
<evidence type="ECO:0000256" key="3">
    <source>
        <dbReference type="ARBA" id="ARBA00022960"/>
    </source>
</evidence>